<dbReference type="InterPro" id="IPR024728">
    <property type="entry name" value="PolY_HhH_motif"/>
</dbReference>
<dbReference type="STRING" id="44689.Q54KS3"/>
<comment type="similarity">
    <text evidence="1">Belongs to the DNA polymerase type-Y family.</text>
</comment>
<dbReference type="PANTHER" id="PTHR11076">
    <property type="entry name" value="DNA REPAIR POLYMERASE UMUC / TRANSFERASE FAMILY MEMBER"/>
    <property type="match status" value="1"/>
</dbReference>
<dbReference type="InterPro" id="IPR043128">
    <property type="entry name" value="Rev_trsase/Diguanyl_cyclase"/>
</dbReference>
<dbReference type="GO" id="GO:0005634">
    <property type="term" value="C:nucleus"/>
    <property type="evidence" value="ECO:0000318"/>
    <property type="project" value="GO_Central"/>
</dbReference>
<dbReference type="Reactome" id="R-DDI-6782210">
    <property type="pathway name" value="Gap-filling DNA repair synthesis and ligation in TC-NER"/>
</dbReference>
<dbReference type="FunFam" id="3.40.1170.60:FF:000012">
    <property type="entry name" value="Putative DNA-directed polymerase kappa"/>
    <property type="match status" value="1"/>
</dbReference>
<dbReference type="PRO" id="PR:Q54KS3"/>
<feature type="region of interest" description="Disordered" evidence="3">
    <location>
        <begin position="435"/>
        <end position="460"/>
    </location>
</feature>
<dbReference type="PaxDb" id="44689-DDB0304434"/>
<dbReference type="Pfam" id="PF11798">
    <property type="entry name" value="IMS_HHH"/>
    <property type="match status" value="1"/>
</dbReference>
<accession>Q54KS3</accession>
<dbReference type="InterPro" id="IPR043502">
    <property type="entry name" value="DNA/RNA_pol_sf"/>
</dbReference>
<dbReference type="PhylomeDB" id="Q54KS3"/>
<gene>
    <name evidence="5" type="ORF">DDB_G0287149</name>
</gene>
<dbReference type="FunFam" id="1.10.150.810:FF:000010">
    <property type="entry name" value="Uncharacterized protein"/>
    <property type="match status" value="1"/>
</dbReference>
<dbReference type="AlphaFoldDB" id="Q54KS3"/>
<dbReference type="EMBL" id="AAFI02000098">
    <property type="protein sequence ID" value="EAL63849.1"/>
    <property type="molecule type" value="Genomic_DNA"/>
</dbReference>
<dbReference type="InterPro" id="IPR001126">
    <property type="entry name" value="UmuC"/>
</dbReference>
<dbReference type="FunCoup" id="Q54KS3">
    <property type="interactions" value="331"/>
</dbReference>
<proteinExistence type="inferred from homology"/>
<protein>
    <recommendedName>
        <fullName evidence="2">DNA polymerase kappa</fullName>
    </recommendedName>
</protein>
<dbReference type="Reactome" id="R-DDI-6782135">
    <property type="pathway name" value="Dual incision in TC-NER"/>
</dbReference>
<name>Q54KS3_DICDI</name>
<evidence type="ECO:0000256" key="1">
    <source>
        <dbReference type="ARBA" id="ARBA00010945"/>
    </source>
</evidence>
<dbReference type="GO" id="GO:0003887">
    <property type="term" value="F:DNA-directed DNA polymerase activity"/>
    <property type="evidence" value="ECO:0000318"/>
    <property type="project" value="GO_Central"/>
</dbReference>
<dbReference type="eggNOG" id="KOG2094">
    <property type="taxonomic scope" value="Eukaryota"/>
</dbReference>
<dbReference type="RefSeq" id="XP_637357.1">
    <property type="nucleotide sequence ID" value="XM_632265.1"/>
</dbReference>
<keyword evidence="6" id="KW-1185">Reference proteome</keyword>
<evidence type="ECO:0000256" key="3">
    <source>
        <dbReference type="SAM" id="MobiDB-lite"/>
    </source>
</evidence>
<organism evidence="5 6">
    <name type="scientific">Dictyostelium discoideum</name>
    <name type="common">Social amoeba</name>
    <dbReference type="NCBI Taxonomy" id="44689"/>
    <lineage>
        <taxon>Eukaryota</taxon>
        <taxon>Amoebozoa</taxon>
        <taxon>Evosea</taxon>
        <taxon>Eumycetozoa</taxon>
        <taxon>Dictyostelia</taxon>
        <taxon>Dictyosteliales</taxon>
        <taxon>Dictyosteliaceae</taxon>
        <taxon>Dictyostelium</taxon>
    </lineage>
</organism>
<dbReference type="GO" id="GO:0042276">
    <property type="term" value="P:error-prone translesion synthesis"/>
    <property type="evidence" value="ECO:0000318"/>
    <property type="project" value="GO_Central"/>
</dbReference>
<dbReference type="SMR" id="Q54KS3"/>
<dbReference type="OMA" id="MEFKAGM"/>
<dbReference type="InParanoid" id="Q54KS3"/>
<dbReference type="VEuPathDB" id="AmoebaDB:DDB_G0287149"/>
<dbReference type="PANTHER" id="PTHR11076:SF33">
    <property type="entry name" value="DNA POLYMERASE KAPPA"/>
    <property type="match status" value="1"/>
</dbReference>
<dbReference type="Pfam" id="PF00817">
    <property type="entry name" value="IMS"/>
    <property type="match status" value="1"/>
</dbReference>
<dbReference type="Gene3D" id="3.30.70.270">
    <property type="match status" value="1"/>
</dbReference>
<dbReference type="Gene3D" id="1.10.150.810">
    <property type="match status" value="2"/>
</dbReference>
<feature type="compositionally biased region" description="Low complexity" evidence="3">
    <location>
        <begin position="444"/>
        <end position="460"/>
    </location>
</feature>
<dbReference type="HOGENOM" id="CLU_012348_11_4_1"/>
<evidence type="ECO:0000313" key="5">
    <source>
        <dbReference type="EMBL" id="EAL63849.1"/>
    </source>
</evidence>
<dbReference type="GO" id="GO:0006281">
    <property type="term" value="P:DNA repair"/>
    <property type="evidence" value="ECO:0007669"/>
    <property type="project" value="InterPro"/>
</dbReference>
<feature type="domain" description="UmuC" evidence="4">
    <location>
        <begin position="83"/>
        <end position="262"/>
    </location>
</feature>
<dbReference type="Reactome" id="R-DDI-5696397">
    <property type="pathway name" value="Gap-filling DNA repair synthesis and ligation in GG-NER"/>
</dbReference>
<dbReference type="PROSITE" id="PS50173">
    <property type="entry name" value="UMUC"/>
    <property type="match status" value="1"/>
</dbReference>
<dbReference type="Reactome" id="R-DDI-5655862">
    <property type="pathway name" value="Translesion synthesis by POLK"/>
</dbReference>
<dbReference type="KEGG" id="ddi:DDB_G0287149"/>
<dbReference type="Proteomes" id="UP000002195">
    <property type="component" value="Unassembled WGS sequence"/>
</dbReference>
<evidence type="ECO:0000256" key="2">
    <source>
        <dbReference type="ARBA" id="ARBA00016178"/>
    </source>
</evidence>
<sequence>MNSLEFKAGMEKVDIESINSMLKQFSVGTHFQEKLERDSKRTREYIEGILSKLNEIPDTEEYQEKVDSYLTELTSKIDQSRTFIHIDMDAFYANVEEMDNKELIGHPVAVGSIDMLVTSNYAARAYGVRSGLPGLLAMKLCPHLIILPSRMDRYREVSLIIRNILYKFDKNYVSPSLDEGCIDITEYLKDNENLTGIDVANQLQNDIFEKTTLTCSMGISCSPLLSKISSEINKPNGYFYLDKQYSQEFIKTIQIKKLPGIGKVRQELLKTLGLEFVSDIIEHRYELYYLLPEQRELLFKHALAIPIFPNKSSFRINKKKTMISKEKNCKELYDEKDLEDLMKSLFDKAIEMLNIENKYATTLIVKVQDFSFKVINYSYQLISTTTTSSSSSSSLQINSISTIPIITTSTNNNNDDDISTEEKECITKEEEIDSYYLDSPPSSPSISSSSSSSSSSSKQSPCKLKKTFIYPNNFNEHSEKIWKLFINTTENISFEKIRCIGLKLINLINIPSDNLEN</sequence>
<reference evidence="5 6" key="1">
    <citation type="journal article" date="2005" name="Nature">
        <title>The genome of the social amoeba Dictyostelium discoideum.</title>
        <authorList>
            <consortium name="The Dictyostelium discoideum Sequencing Consortium"/>
            <person name="Eichinger L."/>
            <person name="Pachebat J.A."/>
            <person name="Glockner G."/>
            <person name="Rajandream M.A."/>
            <person name="Sucgang R."/>
            <person name="Berriman M."/>
            <person name="Song J."/>
            <person name="Olsen R."/>
            <person name="Szafranski K."/>
            <person name="Xu Q."/>
            <person name="Tunggal B."/>
            <person name="Kummerfeld S."/>
            <person name="Madera M."/>
            <person name="Konfortov B.A."/>
            <person name="Rivero F."/>
            <person name="Bankier A.T."/>
            <person name="Lehmann R."/>
            <person name="Hamlin N."/>
            <person name="Davies R."/>
            <person name="Gaudet P."/>
            <person name="Fey P."/>
            <person name="Pilcher K."/>
            <person name="Chen G."/>
            <person name="Saunders D."/>
            <person name="Sodergren E."/>
            <person name="Davis P."/>
            <person name="Kerhornou A."/>
            <person name="Nie X."/>
            <person name="Hall N."/>
            <person name="Anjard C."/>
            <person name="Hemphill L."/>
            <person name="Bason N."/>
            <person name="Farbrother P."/>
            <person name="Desany B."/>
            <person name="Just E."/>
            <person name="Morio T."/>
            <person name="Rost R."/>
            <person name="Churcher C."/>
            <person name="Cooper J."/>
            <person name="Haydock S."/>
            <person name="van Driessche N."/>
            <person name="Cronin A."/>
            <person name="Goodhead I."/>
            <person name="Muzny D."/>
            <person name="Mourier T."/>
            <person name="Pain A."/>
            <person name="Lu M."/>
            <person name="Harper D."/>
            <person name="Lindsay R."/>
            <person name="Hauser H."/>
            <person name="James K."/>
            <person name="Quiles M."/>
            <person name="Madan Babu M."/>
            <person name="Saito T."/>
            <person name="Buchrieser C."/>
            <person name="Wardroper A."/>
            <person name="Felder M."/>
            <person name="Thangavelu M."/>
            <person name="Johnson D."/>
            <person name="Knights A."/>
            <person name="Loulseged H."/>
            <person name="Mungall K."/>
            <person name="Oliver K."/>
            <person name="Price C."/>
            <person name="Quail M.A."/>
            <person name="Urushihara H."/>
            <person name="Hernandez J."/>
            <person name="Rabbinowitsch E."/>
            <person name="Steffen D."/>
            <person name="Sanders M."/>
            <person name="Ma J."/>
            <person name="Kohara Y."/>
            <person name="Sharp S."/>
            <person name="Simmonds M."/>
            <person name="Spiegler S."/>
            <person name="Tivey A."/>
            <person name="Sugano S."/>
            <person name="White B."/>
            <person name="Walker D."/>
            <person name="Woodward J."/>
            <person name="Winckler T."/>
            <person name="Tanaka Y."/>
            <person name="Shaulsky G."/>
            <person name="Schleicher M."/>
            <person name="Weinstock G."/>
            <person name="Rosenthal A."/>
            <person name="Cox E.C."/>
            <person name="Chisholm R.L."/>
            <person name="Gibbs R."/>
            <person name="Loomis W.F."/>
            <person name="Platzer M."/>
            <person name="Kay R.R."/>
            <person name="Williams J."/>
            <person name="Dear P.H."/>
            <person name="Noegel A.A."/>
            <person name="Barrell B."/>
            <person name="Kuspa A."/>
        </authorList>
    </citation>
    <scope>NUCLEOTIDE SEQUENCE [LARGE SCALE GENOMIC DNA]</scope>
    <source>
        <strain evidence="5 6">AX4</strain>
    </source>
</reference>
<evidence type="ECO:0000259" key="4">
    <source>
        <dbReference type="PROSITE" id="PS50173"/>
    </source>
</evidence>
<dbReference type="InterPro" id="IPR022880">
    <property type="entry name" value="DNApol_IV"/>
</dbReference>
<dbReference type="SUPFAM" id="SSF56672">
    <property type="entry name" value="DNA/RNA polymerases"/>
    <property type="match status" value="1"/>
</dbReference>
<dbReference type="InterPro" id="IPR050116">
    <property type="entry name" value="DNA_polymerase-Y"/>
</dbReference>
<dbReference type="dictyBase" id="DDB_G0287149"/>
<dbReference type="Gene3D" id="3.40.1170.60">
    <property type="match status" value="1"/>
</dbReference>
<dbReference type="GeneID" id="8625979"/>
<evidence type="ECO:0000313" key="6">
    <source>
        <dbReference type="Proteomes" id="UP000002195"/>
    </source>
</evidence>
<dbReference type="CDD" id="cd03586">
    <property type="entry name" value="PolY_Pol_IV_kappa"/>
    <property type="match status" value="1"/>
</dbReference>
<comment type="caution">
    <text evidence="5">The sequence shown here is derived from an EMBL/GenBank/DDBJ whole genome shotgun (WGS) entry which is preliminary data.</text>
</comment>